<dbReference type="OrthoDB" id="9097160at2"/>
<keyword evidence="1" id="KW-0812">Transmembrane</keyword>
<evidence type="ECO:0000313" key="3">
    <source>
        <dbReference type="Proteomes" id="UP000431684"/>
    </source>
</evidence>
<keyword evidence="1" id="KW-1133">Transmembrane helix</keyword>
<sequence>MTSKTALLVLIPVCIALLAGAALPFQAIGNAATDHGLGDPLWNGLASLVLSGIITVAGVLLIRAFARRRR</sequence>
<organism evidence="2 3">
    <name type="scientific">Pseudoduganella dura</name>
    <dbReference type="NCBI Taxonomy" id="321982"/>
    <lineage>
        <taxon>Bacteria</taxon>
        <taxon>Pseudomonadati</taxon>
        <taxon>Pseudomonadota</taxon>
        <taxon>Betaproteobacteria</taxon>
        <taxon>Burkholderiales</taxon>
        <taxon>Oxalobacteraceae</taxon>
        <taxon>Telluria group</taxon>
        <taxon>Pseudoduganella</taxon>
    </lineage>
</organism>
<proteinExistence type="predicted"/>
<dbReference type="EMBL" id="WNWM01000002">
    <property type="protein sequence ID" value="MUI15933.1"/>
    <property type="molecule type" value="Genomic_DNA"/>
</dbReference>
<dbReference type="Pfam" id="PF04657">
    <property type="entry name" value="DMT_YdcZ"/>
    <property type="match status" value="1"/>
</dbReference>
<keyword evidence="3" id="KW-1185">Reference proteome</keyword>
<name>A0A6I3XNA7_9BURK</name>
<evidence type="ECO:0000256" key="1">
    <source>
        <dbReference type="SAM" id="Phobius"/>
    </source>
</evidence>
<comment type="caution">
    <text evidence="2">The sequence shown here is derived from an EMBL/GenBank/DDBJ whole genome shotgun (WGS) entry which is preliminary data.</text>
</comment>
<evidence type="ECO:0000313" key="2">
    <source>
        <dbReference type="EMBL" id="MUI15933.1"/>
    </source>
</evidence>
<gene>
    <name evidence="2" type="ORF">GJV26_26240</name>
</gene>
<dbReference type="Proteomes" id="UP000431684">
    <property type="component" value="Unassembled WGS sequence"/>
</dbReference>
<reference evidence="2 3" key="1">
    <citation type="submission" date="2019-11" db="EMBL/GenBank/DDBJ databases">
        <title>Draft Genome Sequences of Six Type Strains of the Genus Massilia.</title>
        <authorList>
            <person name="Miess H."/>
            <person name="Frediansyah A."/>
            <person name="Goeker M."/>
            <person name="Gross H."/>
        </authorList>
    </citation>
    <scope>NUCLEOTIDE SEQUENCE [LARGE SCALE GENOMIC DNA]</scope>
    <source>
        <strain evidence="2 3">DSM 17513</strain>
    </source>
</reference>
<accession>A0A6I3XNA7</accession>
<dbReference type="InterPro" id="IPR006750">
    <property type="entry name" value="YdcZ"/>
</dbReference>
<dbReference type="AlphaFoldDB" id="A0A6I3XNA7"/>
<protein>
    <submittedName>
        <fullName evidence="2">Uncharacterized protein</fullName>
    </submittedName>
</protein>
<feature type="transmembrane region" description="Helical" evidence="1">
    <location>
        <begin position="41"/>
        <end position="66"/>
    </location>
</feature>
<keyword evidence="1" id="KW-0472">Membrane</keyword>
<dbReference type="RefSeq" id="WP_155711560.1">
    <property type="nucleotide sequence ID" value="NZ_BMWU01000015.1"/>
</dbReference>